<comment type="subcellular location">
    <subcellularLocation>
        <location evidence="1">Nucleus</location>
    </subcellularLocation>
</comment>
<evidence type="ECO:0000256" key="6">
    <source>
        <dbReference type="ARBA" id="ARBA00023163"/>
    </source>
</evidence>
<dbReference type="InterPro" id="IPR046830">
    <property type="entry name" value="Calmod_bind_M"/>
</dbReference>
<dbReference type="InterPro" id="IPR046831">
    <property type="entry name" value="Calmodulin_bind_N"/>
</dbReference>
<dbReference type="GO" id="GO:0005634">
    <property type="term" value="C:nucleus"/>
    <property type="evidence" value="ECO:0007669"/>
    <property type="project" value="UniProtKB-SubCell"/>
</dbReference>
<keyword evidence="12" id="KW-1185">Reference proteome</keyword>
<evidence type="ECO:0000313" key="11">
    <source>
        <dbReference type="EMBL" id="CDP17239.1"/>
    </source>
</evidence>
<dbReference type="InParanoid" id="A0A068V9T2"/>
<reference evidence="12" key="1">
    <citation type="journal article" date="2014" name="Science">
        <title>The coffee genome provides insight into the convergent evolution of caffeine biosynthesis.</title>
        <authorList>
            <person name="Denoeud F."/>
            <person name="Carretero-Paulet L."/>
            <person name="Dereeper A."/>
            <person name="Droc G."/>
            <person name="Guyot R."/>
            <person name="Pietrella M."/>
            <person name="Zheng C."/>
            <person name="Alberti A."/>
            <person name="Anthony F."/>
            <person name="Aprea G."/>
            <person name="Aury J.M."/>
            <person name="Bento P."/>
            <person name="Bernard M."/>
            <person name="Bocs S."/>
            <person name="Campa C."/>
            <person name="Cenci A."/>
            <person name="Combes M.C."/>
            <person name="Crouzillat D."/>
            <person name="Da Silva C."/>
            <person name="Daddiego L."/>
            <person name="De Bellis F."/>
            <person name="Dussert S."/>
            <person name="Garsmeur O."/>
            <person name="Gayraud T."/>
            <person name="Guignon V."/>
            <person name="Jahn K."/>
            <person name="Jamilloux V."/>
            <person name="Joet T."/>
            <person name="Labadie K."/>
            <person name="Lan T."/>
            <person name="Leclercq J."/>
            <person name="Lepelley M."/>
            <person name="Leroy T."/>
            <person name="Li L.T."/>
            <person name="Librado P."/>
            <person name="Lopez L."/>
            <person name="Munoz A."/>
            <person name="Noel B."/>
            <person name="Pallavicini A."/>
            <person name="Perrotta G."/>
            <person name="Poncet V."/>
            <person name="Pot D."/>
            <person name="Priyono X."/>
            <person name="Rigoreau M."/>
            <person name="Rouard M."/>
            <person name="Rozas J."/>
            <person name="Tranchant-Dubreuil C."/>
            <person name="VanBuren R."/>
            <person name="Zhang Q."/>
            <person name="Andrade A.C."/>
            <person name="Argout X."/>
            <person name="Bertrand B."/>
            <person name="de Kochko A."/>
            <person name="Graziosi G."/>
            <person name="Henry R.J."/>
            <person name="Jayarama X."/>
            <person name="Ming R."/>
            <person name="Nagai C."/>
            <person name="Rounsley S."/>
            <person name="Sankoff D."/>
            <person name="Giuliano G."/>
            <person name="Albert V.A."/>
            <person name="Wincker P."/>
            <person name="Lashermes P."/>
        </authorList>
    </citation>
    <scope>NUCLEOTIDE SEQUENCE [LARGE SCALE GENOMIC DNA]</scope>
    <source>
        <strain evidence="12">cv. DH200-94</strain>
    </source>
</reference>
<dbReference type="PANTHER" id="PTHR31713:SF43">
    <property type="entry name" value="CALMODULIN-BINDING PROTEIN 60 G"/>
    <property type="match status" value="1"/>
</dbReference>
<dbReference type="PhylomeDB" id="A0A068V9T2"/>
<evidence type="ECO:0000256" key="2">
    <source>
        <dbReference type="ARBA" id="ARBA00007214"/>
    </source>
</evidence>
<dbReference type="AlphaFoldDB" id="A0A068V9T2"/>
<evidence type="ECO:0000259" key="9">
    <source>
        <dbReference type="Pfam" id="PF20451"/>
    </source>
</evidence>
<feature type="domain" description="Calmodulin binding protein C-terminal" evidence="10">
    <location>
        <begin position="307"/>
        <end position="366"/>
    </location>
</feature>
<evidence type="ECO:0000313" key="12">
    <source>
        <dbReference type="Proteomes" id="UP000295252"/>
    </source>
</evidence>
<proteinExistence type="inferred from homology"/>
<feature type="domain" description="Calmodulin binding protein-like N-terminal" evidence="8">
    <location>
        <begin position="80"/>
        <end position="222"/>
    </location>
</feature>
<keyword evidence="7" id="KW-0539">Nucleus</keyword>
<dbReference type="InterPro" id="IPR012416">
    <property type="entry name" value="CBP60"/>
</dbReference>
<evidence type="ECO:0000256" key="1">
    <source>
        <dbReference type="ARBA" id="ARBA00004123"/>
    </source>
</evidence>
<dbReference type="Pfam" id="PF20451">
    <property type="entry name" value="Calmod_bind_M"/>
    <property type="match status" value="1"/>
</dbReference>
<feature type="domain" description="Calmodulin binding protein central" evidence="9">
    <location>
        <begin position="236"/>
        <end position="301"/>
    </location>
</feature>
<gene>
    <name evidence="11" type="ORF">GSCOC_T00000730001</name>
</gene>
<keyword evidence="5" id="KW-0010">Activator</keyword>
<dbReference type="Pfam" id="PF07887">
    <property type="entry name" value="Calmodulin_bind"/>
    <property type="match status" value="1"/>
</dbReference>
<evidence type="ECO:0000256" key="7">
    <source>
        <dbReference type="ARBA" id="ARBA00023242"/>
    </source>
</evidence>
<evidence type="ECO:0000256" key="5">
    <source>
        <dbReference type="ARBA" id="ARBA00023159"/>
    </source>
</evidence>
<dbReference type="PANTHER" id="PTHR31713">
    <property type="entry name" value="OS02G0177800 PROTEIN"/>
    <property type="match status" value="1"/>
</dbReference>
<evidence type="ECO:0000259" key="8">
    <source>
        <dbReference type="Pfam" id="PF07887"/>
    </source>
</evidence>
<keyword evidence="3" id="KW-0805">Transcription regulation</keyword>
<evidence type="ECO:0000259" key="10">
    <source>
        <dbReference type="Pfam" id="PF20452"/>
    </source>
</evidence>
<dbReference type="STRING" id="49390.A0A068V9T2"/>
<dbReference type="GO" id="GO:0005516">
    <property type="term" value="F:calmodulin binding"/>
    <property type="evidence" value="ECO:0007669"/>
    <property type="project" value="InterPro"/>
</dbReference>
<protein>
    <submittedName>
        <fullName evidence="11">Uncharacterized protein</fullName>
    </submittedName>
</protein>
<dbReference type="OMA" id="HITRRGN"/>
<dbReference type="Pfam" id="PF20452">
    <property type="entry name" value="Calmod_bind_C"/>
    <property type="match status" value="1"/>
</dbReference>
<dbReference type="Proteomes" id="UP000295252">
    <property type="component" value="Chromosome IV"/>
</dbReference>
<dbReference type="GO" id="GO:0043565">
    <property type="term" value="F:sequence-specific DNA binding"/>
    <property type="evidence" value="ECO:0007669"/>
    <property type="project" value="TreeGrafter"/>
</dbReference>
<dbReference type="GO" id="GO:0003700">
    <property type="term" value="F:DNA-binding transcription factor activity"/>
    <property type="evidence" value="ECO:0007669"/>
    <property type="project" value="TreeGrafter"/>
</dbReference>
<evidence type="ECO:0000256" key="3">
    <source>
        <dbReference type="ARBA" id="ARBA00023015"/>
    </source>
</evidence>
<dbReference type="InterPro" id="IPR046829">
    <property type="entry name" value="Calmod_bind_C"/>
</dbReference>
<dbReference type="OrthoDB" id="748178at2759"/>
<dbReference type="GO" id="GO:0080142">
    <property type="term" value="P:regulation of salicylic acid biosynthetic process"/>
    <property type="evidence" value="ECO:0007669"/>
    <property type="project" value="TreeGrafter"/>
</dbReference>
<accession>A0A068V9T2</accession>
<name>A0A068V9T2_COFCA</name>
<sequence>MVQKRYFWEGGEEGSEVPNRDSKRRNASIRDMNKSSMQELVIKLEPFLRNCVSQEVQRAINSYLRSPLNQIGSSEGSRNLQLHLDDELPSTLFTGCRVEKEDSTLVKVVLRDSMSKRVITSGPLSSIKVTIVVLDGDFNKDDKEDWTQQEFNKRIIRERAGKRPLVTGAVALSLREGMGYIEDVSFTDNSSWIRSGKFRLGAISSEGSIREGMSNAFKVKDHRGESYKKHHPPSSDDEVWRLEKIAKDGASHKRLTSHGIHNVKGLLQLYVSNPCLLRHILGGNKISSKAWNSIIEHATTCPLDNNELYLYKTEDGTVLVLNSIYDVVGANFDGEHYLSVNMFNKSEELLVDNLKRHVYKNLNYLVPLGDQSFVAHPLLPPNLHTGSYCSPSIQNVSFQVGQDQVGMQVNPGHMEIAPAHTCGVQDSNQFKVSGAGTSHQMDAINSVLNSGFGLTNSYDEIHTGGGHSWDSPGSLGLFGLTDQLVLNNNFPVDTSAWQENGFLMAPGNQAFGVVSSGFGIGIPSNGKPKACWCKIRAVIKWRMVKSSRQKSGKAFKRSIQLIASSS</sequence>
<comment type="similarity">
    <text evidence="2">Belongs to the plant ACBP60 protein family.</text>
</comment>
<evidence type="ECO:0000256" key="4">
    <source>
        <dbReference type="ARBA" id="ARBA00023125"/>
    </source>
</evidence>
<organism evidence="11 12">
    <name type="scientific">Coffea canephora</name>
    <name type="common">Robusta coffee</name>
    <dbReference type="NCBI Taxonomy" id="49390"/>
    <lineage>
        <taxon>Eukaryota</taxon>
        <taxon>Viridiplantae</taxon>
        <taxon>Streptophyta</taxon>
        <taxon>Embryophyta</taxon>
        <taxon>Tracheophyta</taxon>
        <taxon>Spermatophyta</taxon>
        <taxon>Magnoliopsida</taxon>
        <taxon>eudicotyledons</taxon>
        <taxon>Gunneridae</taxon>
        <taxon>Pentapetalae</taxon>
        <taxon>asterids</taxon>
        <taxon>lamiids</taxon>
        <taxon>Gentianales</taxon>
        <taxon>Rubiaceae</taxon>
        <taxon>Ixoroideae</taxon>
        <taxon>Gardenieae complex</taxon>
        <taxon>Bertiereae - Coffeeae clade</taxon>
        <taxon>Coffeeae</taxon>
        <taxon>Coffea</taxon>
    </lineage>
</organism>
<keyword evidence="4" id="KW-0238">DNA-binding</keyword>
<dbReference type="Gramene" id="CDP17239">
    <property type="protein sequence ID" value="CDP17239"/>
    <property type="gene ID" value="GSCOC_T00000730001"/>
</dbReference>
<dbReference type="EMBL" id="HG739232">
    <property type="protein sequence ID" value="CDP17239.1"/>
    <property type="molecule type" value="Genomic_DNA"/>
</dbReference>
<keyword evidence="6" id="KW-0804">Transcription</keyword>